<feature type="compositionally biased region" description="Acidic residues" evidence="1">
    <location>
        <begin position="75"/>
        <end position="84"/>
    </location>
</feature>
<dbReference type="VEuPathDB" id="TrichDB:TVAGG3_0202060"/>
<reference evidence="2" key="1">
    <citation type="submission" date="2006-10" db="EMBL/GenBank/DDBJ databases">
        <authorList>
            <person name="Amadeo P."/>
            <person name="Zhao Q."/>
            <person name="Wortman J."/>
            <person name="Fraser-Liggett C."/>
            <person name="Carlton J."/>
        </authorList>
    </citation>
    <scope>NUCLEOTIDE SEQUENCE</scope>
    <source>
        <strain evidence="2">G3</strain>
    </source>
</reference>
<proteinExistence type="predicted"/>
<sequence length="166" mass="19353">MSQDQPATPAQAAPTPDMITMMMQMMQQQTQLMQQMQQEKPLWKPTKNPQDLEAGLNALRNDYKRERMTMKKGEEDYDPIEEDEIKSTASTRTLQAEREQDDFLLKSQRLYVLEFFTVPALRSMRNWKGRVSMGSNRRELLMSAILLVKTRAELMDFILSSCPDEI</sequence>
<dbReference type="EMBL" id="DS113259">
    <property type="protein sequence ID" value="EAY15185.1"/>
    <property type="molecule type" value="Genomic_DNA"/>
</dbReference>
<gene>
    <name evidence="2" type="ORF">TVAG_201790</name>
</gene>
<dbReference type="VEuPathDB" id="TrichDB:TVAG_111220"/>
<reference evidence="2" key="2">
    <citation type="journal article" date="2007" name="Science">
        <title>Draft genome sequence of the sexually transmitted pathogen Trichomonas vaginalis.</title>
        <authorList>
            <person name="Carlton J.M."/>
            <person name="Hirt R.P."/>
            <person name="Silva J.C."/>
            <person name="Delcher A.L."/>
            <person name="Schatz M."/>
            <person name="Zhao Q."/>
            <person name="Wortman J.R."/>
            <person name="Bidwell S.L."/>
            <person name="Alsmark U.C.M."/>
            <person name="Besteiro S."/>
            <person name="Sicheritz-Ponten T."/>
            <person name="Noel C.J."/>
            <person name="Dacks J.B."/>
            <person name="Foster P.G."/>
            <person name="Simillion C."/>
            <person name="Van de Peer Y."/>
            <person name="Miranda-Saavedra D."/>
            <person name="Barton G.J."/>
            <person name="Westrop G.D."/>
            <person name="Mueller S."/>
            <person name="Dessi D."/>
            <person name="Fiori P.L."/>
            <person name="Ren Q."/>
            <person name="Paulsen I."/>
            <person name="Zhang H."/>
            <person name="Bastida-Corcuera F.D."/>
            <person name="Simoes-Barbosa A."/>
            <person name="Brown M.T."/>
            <person name="Hayes R.D."/>
            <person name="Mukherjee M."/>
            <person name="Okumura C.Y."/>
            <person name="Schneider R."/>
            <person name="Smith A.J."/>
            <person name="Vanacova S."/>
            <person name="Villalvazo M."/>
            <person name="Haas B.J."/>
            <person name="Pertea M."/>
            <person name="Feldblyum T.V."/>
            <person name="Utterback T.R."/>
            <person name="Shu C.L."/>
            <person name="Osoegawa K."/>
            <person name="de Jong P.J."/>
            <person name="Hrdy I."/>
            <person name="Horvathova L."/>
            <person name="Zubacova Z."/>
            <person name="Dolezal P."/>
            <person name="Malik S.B."/>
            <person name="Logsdon J.M. Jr."/>
            <person name="Henze K."/>
            <person name="Gupta A."/>
            <person name="Wang C.C."/>
            <person name="Dunne R.L."/>
            <person name="Upcroft J.A."/>
            <person name="Upcroft P."/>
            <person name="White O."/>
            <person name="Salzberg S.L."/>
            <person name="Tang P."/>
            <person name="Chiu C.-H."/>
            <person name="Lee Y.-S."/>
            <person name="Embley T.M."/>
            <person name="Coombs G.H."/>
            <person name="Mottram J.C."/>
            <person name="Tachezy J."/>
            <person name="Fraser-Liggett C.M."/>
            <person name="Johnson P.J."/>
        </authorList>
    </citation>
    <scope>NUCLEOTIDE SEQUENCE [LARGE SCALE GENOMIC DNA]</scope>
    <source>
        <strain evidence="2">G3</strain>
    </source>
</reference>
<feature type="compositionally biased region" description="Basic and acidic residues" evidence="1">
    <location>
        <begin position="61"/>
        <end position="74"/>
    </location>
</feature>
<evidence type="ECO:0000313" key="3">
    <source>
        <dbReference type="Proteomes" id="UP000001542"/>
    </source>
</evidence>
<feature type="region of interest" description="Disordered" evidence="1">
    <location>
        <begin position="30"/>
        <end position="94"/>
    </location>
</feature>
<dbReference type="InParanoid" id="A2DWK0"/>
<dbReference type="AlphaFoldDB" id="A2DWK0"/>
<keyword evidence="3" id="KW-1185">Reference proteome</keyword>
<accession>A2DWK0</accession>
<dbReference type="RefSeq" id="XP_001327408.1">
    <property type="nucleotide sequence ID" value="XM_001327373.1"/>
</dbReference>
<dbReference type="Proteomes" id="UP000001542">
    <property type="component" value="Unassembled WGS sequence"/>
</dbReference>
<evidence type="ECO:0000313" key="2">
    <source>
        <dbReference type="EMBL" id="EAY15185.1"/>
    </source>
</evidence>
<evidence type="ECO:0000256" key="1">
    <source>
        <dbReference type="SAM" id="MobiDB-lite"/>
    </source>
</evidence>
<organism evidence="2 3">
    <name type="scientific">Trichomonas vaginalis (strain ATCC PRA-98 / G3)</name>
    <dbReference type="NCBI Taxonomy" id="412133"/>
    <lineage>
        <taxon>Eukaryota</taxon>
        <taxon>Metamonada</taxon>
        <taxon>Parabasalia</taxon>
        <taxon>Trichomonadida</taxon>
        <taxon>Trichomonadidae</taxon>
        <taxon>Trichomonas</taxon>
    </lineage>
</organism>
<dbReference type="SMR" id="A2DWK0"/>
<dbReference type="KEGG" id="tva:4773184"/>
<name>A2DWK0_TRIV3</name>
<protein>
    <submittedName>
        <fullName evidence="2">Uncharacterized protein</fullName>
    </submittedName>
</protein>